<evidence type="ECO:0000313" key="6">
    <source>
        <dbReference type="EMBL" id="MBB5048320.1"/>
    </source>
</evidence>
<name>A0A7W8DZV7_9BRAD</name>
<dbReference type="PROSITE" id="PS50949">
    <property type="entry name" value="HTH_GNTR"/>
    <property type="match status" value="1"/>
</dbReference>
<dbReference type="PANTHER" id="PTHR43537:SF24">
    <property type="entry name" value="GLUCONATE OPERON TRANSCRIPTIONAL REPRESSOR"/>
    <property type="match status" value="1"/>
</dbReference>
<dbReference type="EMBL" id="JACHIH010000019">
    <property type="protein sequence ID" value="MBB5048320.1"/>
    <property type="molecule type" value="Genomic_DNA"/>
</dbReference>
<dbReference type="RefSeq" id="WP_184258945.1">
    <property type="nucleotide sequence ID" value="NZ_JACHIH010000019.1"/>
</dbReference>
<proteinExistence type="predicted"/>
<keyword evidence="3" id="KW-0804">Transcription</keyword>
<protein>
    <submittedName>
        <fullName evidence="6">DNA-binding GntR family transcriptional regulator</fullName>
    </submittedName>
</protein>
<dbReference type="InterPro" id="IPR000524">
    <property type="entry name" value="Tscrpt_reg_HTH_GntR"/>
</dbReference>
<feature type="region of interest" description="Disordered" evidence="4">
    <location>
        <begin position="226"/>
        <end position="269"/>
    </location>
</feature>
<gene>
    <name evidence="6" type="ORF">HNR60_003083</name>
</gene>
<evidence type="ECO:0000256" key="2">
    <source>
        <dbReference type="ARBA" id="ARBA00023125"/>
    </source>
</evidence>
<evidence type="ECO:0000256" key="4">
    <source>
        <dbReference type="SAM" id="MobiDB-lite"/>
    </source>
</evidence>
<dbReference type="SMART" id="SM00895">
    <property type="entry name" value="FCD"/>
    <property type="match status" value="1"/>
</dbReference>
<dbReference type="AlphaFoldDB" id="A0A7W8DZV7"/>
<evidence type="ECO:0000256" key="3">
    <source>
        <dbReference type="ARBA" id="ARBA00023163"/>
    </source>
</evidence>
<dbReference type="Proteomes" id="UP000542353">
    <property type="component" value="Unassembled WGS sequence"/>
</dbReference>
<dbReference type="Gene3D" id="1.20.120.530">
    <property type="entry name" value="GntR ligand-binding domain-like"/>
    <property type="match status" value="1"/>
</dbReference>
<evidence type="ECO:0000313" key="7">
    <source>
        <dbReference type="Proteomes" id="UP000542353"/>
    </source>
</evidence>
<dbReference type="SUPFAM" id="SSF48008">
    <property type="entry name" value="GntR ligand-binding domain-like"/>
    <property type="match status" value="1"/>
</dbReference>
<sequence length="269" mass="28974">MTAHDLRISPRTVQQQIVEKLRAAITDGFFAPGDRLIEAELCDMLGVSRPSIREALRSLEAERLIVIIPNRGPQIPVLTADHAAEIYQVRALLEGEAACIAAKRATTDDLKQMRASLAAFGRAIRTADMPGKIASTAAFYGHIMRLCGNRIMQETLSTLLARINFLRAQSMSQPGRAKHSLQEMKAIYQAVATKNGAAARSAAVKHVEHAHLSAIAAFELLNAKQAPRSRPRTGGSSAAAAANRRPVAATNFESASPATAAPGQARRRR</sequence>
<feature type="compositionally biased region" description="Low complexity" evidence="4">
    <location>
        <begin position="226"/>
        <end position="251"/>
    </location>
</feature>
<dbReference type="PRINTS" id="PR00035">
    <property type="entry name" value="HTHGNTR"/>
</dbReference>
<dbReference type="InterPro" id="IPR036388">
    <property type="entry name" value="WH-like_DNA-bd_sf"/>
</dbReference>
<dbReference type="InterPro" id="IPR008920">
    <property type="entry name" value="TF_FadR/GntR_C"/>
</dbReference>
<feature type="domain" description="HTH gntR-type" evidence="5">
    <location>
        <begin position="11"/>
        <end position="78"/>
    </location>
</feature>
<reference evidence="6 7" key="1">
    <citation type="submission" date="2020-08" db="EMBL/GenBank/DDBJ databases">
        <title>Genomic Encyclopedia of Type Strains, Phase IV (KMG-IV): sequencing the most valuable type-strain genomes for metagenomic binning, comparative biology and taxonomic classification.</title>
        <authorList>
            <person name="Goeker M."/>
        </authorList>
    </citation>
    <scope>NUCLEOTIDE SEQUENCE [LARGE SCALE GENOMIC DNA]</scope>
    <source>
        <strain evidence="6 7">DSM 12706</strain>
    </source>
</reference>
<keyword evidence="2 6" id="KW-0238">DNA-binding</keyword>
<keyword evidence="7" id="KW-1185">Reference proteome</keyword>
<dbReference type="InterPro" id="IPR011711">
    <property type="entry name" value="GntR_C"/>
</dbReference>
<comment type="caution">
    <text evidence="6">The sequence shown here is derived from an EMBL/GenBank/DDBJ whole genome shotgun (WGS) entry which is preliminary data.</text>
</comment>
<dbReference type="PANTHER" id="PTHR43537">
    <property type="entry name" value="TRANSCRIPTIONAL REGULATOR, GNTR FAMILY"/>
    <property type="match status" value="1"/>
</dbReference>
<dbReference type="GO" id="GO:0003677">
    <property type="term" value="F:DNA binding"/>
    <property type="evidence" value="ECO:0007669"/>
    <property type="project" value="UniProtKB-KW"/>
</dbReference>
<organism evidence="6 7">
    <name type="scientific">Rhodopseudomonas rhenobacensis</name>
    <dbReference type="NCBI Taxonomy" id="87461"/>
    <lineage>
        <taxon>Bacteria</taxon>
        <taxon>Pseudomonadati</taxon>
        <taxon>Pseudomonadota</taxon>
        <taxon>Alphaproteobacteria</taxon>
        <taxon>Hyphomicrobiales</taxon>
        <taxon>Nitrobacteraceae</taxon>
        <taxon>Rhodopseudomonas</taxon>
    </lineage>
</organism>
<dbReference type="SUPFAM" id="SSF46785">
    <property type="entry name" value="Winged helix' DNA-binding domain"/>
    <property type="match status" value="1"/>
</dbReference>
<dbReference type="GO" id="GO:0003700">
    <property type="term" value="F:DNA-binding transcription factor activity"/>
    <property type="evidence" value="ECO:0007669"/>
    <property type="project" value="InterPro"/>
</dbReference>
<evidence type="ECO:0000256" key="1">
    <source>
        <dbReference type="ARBA" id="ARBA00023015"/>
    </source>
</evidence>
<keyword evidence="1" id="KW-0805">Transcription regulation</keyword>
<dbReference type="SMART" id="SM00345">
    <property type="entry name" value="HTH_GNTR"/>
    <property type="match status" value="1"/>
</dbReference>
<dbReference type="Pfam" id="PF07729">
    <property type="entry name" value="FCD"/>
    <property type="match status" value="1"/>
</dbReference>
<evidence type="ECO:0000259" key="5">
    <source>
        <dbReference type="PROSITE" id="PS50949"/>
    </source>
</evidence>
<accession>A0A7W8DZV7</accession>
<dbReference type="Gene3D" id="1.10.10.10">
    <property type="entry name" value="Winged helix-like DNA-binding domain superfamily/Winged helix DNA-binding domain"/>
    <property type="match status" value="1"/>
</dbReference>
<dbReference type="CDD" id="cd07377">
    <property type="entry name" value="WHTH_GntR"/>
    <property type="match status" value="1"/>
</dbReference>
<dbReference type="InterPro" id="IPR036390">
    <property type="entry name" value="WH_DNA-bd_sf"/>
</dbReference>
<dbReference type="Pfam" id="PF00392">
    <property type="entry name" value="GntR"/>
    <property type="match status" value="1"/>
</dbReference>